<gene>
    <name evidence="2" type="ORF">PYS65_21965</name>
</gene>
<evidence type="ECO:0008006" key="4">
    <source>
        <dbReference type="Google" id="ProtNLM"/>
    </source>
</evidence>
<organism evidence="2 3">
    <name type="scientific">Streptomyces cathayae</name>
    <dbReference type="NCBI Taxonomy" id="3031124"/>
    <lineage>
        <taxon>Bacteria</taxon>
        <taxon>Bacillati</taxon>
        <taxon>Actinomycetota</taxon>
        <taxon>Actinomycetes</taxon>
        <taxon>Kitasatosporales</taxon>
        <taxon>Streptomycetaceae</taxon>
        <taxon>Streptomyces</taxon>
    </lineage>
</organism>
<evidence type="ECO:0000313" key="2">
    <source>
        <dbReference type="EMBL" id="WGD44979.1"/>
    </source>
</evidence>
<name>A0ABY8KBH8_9ACTN</name>
<evidence type="ECO:0000313" key="3">
    <source>
        <dbReference type="Proteomes" id="UP001216440"/>
    </source>
</evidence>
<reference evidence="2 3" key="1">
    <citation type="submission" date="2023-03" db="EMBL/GenBank/DDBJ databases">
        <authorList>
            <person name="Mo P."/>
        </authorList>
    </citation>
    <scope>NUCLEOTIDE SEQUENCE [LARGE SCALE GENOMIC DNA]</scope>
    <source>
        <strain evidence="2 3">HUAS 5</strain>
    </source>
</reference>
<sequence length="515" mass="55450">MARTAVQVAAGLTLVLLLAVIVRLPWAGDLGMHAATLQRLRHDLADPGNPLVDADTQSPYYSPWTVLLGGLARLSGLSGLSVFVVLRLAALAGLALLVTGVWRYVRALTARGTARGTGTPAAHGAPAAHGTPAAYGAGPRAVFALALLSLLFLWGTTPFLWSGFPGLHSLALTVSYPSTLALGLAFHLWAWLTAALRRRAGWGTWAGLGTLWAVILLCHQFTGVVATLGALATVLSARPARLPRAVWPRLGAGLLLGVLVLWAWPYYDFFALTGAGARLESVHRELYRDLPARFGLVLLGVAALAVRWRRDRWDPLALFFALGALVFAAGWLTGHHAWGRALPAVLIPAQLAAALETFGAARRTLRAGWAVVLAGALAVGAWAQAGAVGYVVPRDALPRVAEARYREPWTGYHWMTPWVEYGDVVMAETEPARRIPAYGPYTVAPGYPDFFLPDEKRRAAATERYFAPSTPQRVRRGIERTYGVRWVVDTTGTLHDTGLRAVTRGPEGQTLYAVR</sequence>
<feature type="transmembrane region" description="Helical" evidence="1">
    <location>
        <begin position="173"/>
        <end position="192"/>
    </location>
</feature>
<feature type="transmembrane region" description="Helical" evidence="1">
    <location>
        <begin position="315"/>
        <end position="332"/>
    </location>
</feature>
<feature type="transmembrane region" description="Helical" evidence="1">
    <location>
        <begin position="84"/>
        <end position="105"/>
    </location>
</feature>
<feature type="transmembrane region" description="Helical" evidence="1">
    <location>
        <begin position="212"/>
        <end position="234"/>
    </location>
</feature>
<feature type="transmembrane region" description="Helical" evidence="1">
    <location>
        <begin position="246"/>
        <end position="264"/>
    </location>
</feature>
<keyword evidence="1" id="KW-0812">Transmembrane</keyword>
<feature type="transmembrane region" description="Helical" evidence="1">
    <location>
        <begin position="367"/>
        <end position="392"/>
    </location>
</feature>
<protein>
    <recommendedName>
        <fullName evidence="4">Integral membrane protein</fullName>
    </recommendedName>
</protein>
<keyword evidence="3" id="KW-1185">Reference proteome</keyword>
<proteinExistence type="predicted"/>
<feature type="transmembrane region" description="Helical" evidence="1">
    <location>
        <begin position="141"/>
        <end position="161"/>
    </location>
</feature>
<evidence type="ECO:0000256" key="1">
    <source>
        <dbReference type="SAM" id="Phobius"/>
    </source>
</evidence>
<dbReference type="EMBL" id="CP121682">
    <property type="protein sequence ID" value="WGD44979.1"/>
    <property type="molecule type" value="Genomic_DNA"/>
</dbReference>
<keyword evidence="1" id="KW-1133">Transmembrane helix</keyword>
<accession>A0ABY8KBH8</accession>
<keyword evidence="1" id="KW-0472">Membrane</keyword>
<dbReference type="Proteomes" id="UP001216440">
    <property type="component" value="Chromosome"/>
</dbReference>